<organism evidence="6 7">
    <name type="scientific">Mesorhizobium japonicum (strain LMG 29417 / CECT 9101 / MAFF 303099)</name>
    <name type="common">Mesorhizobium loti (strain MAFF 303099)</name>
    <dbReference type="NCBI Taxonomy" id="266835"/>
    <lineage>
        <taxon>Bacteria</taxon>
        <taxon>Pseudomonadati</taxon>
        <taxon>Pseudomonadota</taxon>
        <taxon>Alphaproteobacteria</taxon>
        <taxon>Hyphomicrobiales</taxon>
        <taxon>Phyllobacteriaceae</taxon>
        <taxon>Mesorhizobium</taxon>
    </lineage>
</organism>
<feature type="domain" description="Aminotransferase class I/classII large" evidence="5">
    <location>
        <begin position="97"/>
        <end position="408"/>
    </location>
</feature>
<dbReference type="Proteomes" id="UP000000552">
    <property type="component" value="Chromosome"/>
</dbReference>
<accession>Q98AG8</accession>
<dbReference type="PANTHER" id="PTHR13693">
    <property type="entry name" value="CLASS II AMINOTRANSFERASE/8-AMINO-7-OXONONANOATE SYNTHASE"/>
    <property type="match status" value="1"/>
</dbReference>
<dbReference type="SUPFAM" id="SSF53383">
    <property type="entry name" value="PLP-dependent transferases"/>
    <property type="match status" value="1"/>
</dbReference>
<evidence type="ECO:0000259" key="5">
    <source>
        <dbReference type="Pfam" id="PF00155"/>
    </source>
</evidence>
<evidence type="ECO:0000256" key="1">
    <source>
        <dbReference type="ARBA" id="ARBA00001933"/>
    </source>
</evidence>
<feature type="region of interest" description="Disordered" evidence="4">
    <location>
        <begin position="13"/>
        <end position="43"/>
    </location>
</feature>
<evidence type="ECO:0000313" key="6">
    <source>
        <dbReference type="EMBL" id="BAB52362.1"/>
    </source>
</evidence>
<evidence type="ECO:0000256" key="3">
    <source>
        <dbReference type="ARBA" id="ARBA00022898"/>
    </source>
</evidence>
<dbReference type="GO" id="GO:0008710">
    <property type="term" value="F:8-amino-7-oxononanoate synthase activity"/>
    <property type="evidence" value="ECO:0007669"/>
    <property type="project" value="TreeGrafter"/>
</dbReference>
<dbReference type="PANTHER" id="PTHR13693:SF100">
    <property type="entry name" value="8-AMINO-7-OXONONANOATE SYNTHASE"/>
    <property type="match status" value="1"/>
</dbReference>
<dbReference type="InterPro" id="IPR015422">
    <property type="entry name" value="PyrdxlP-dep_Trfase_small"/>
</dbReference>
<dbReference type="GO" id="GO:0009102">
    <property type="term" value="P:biotin biosynthetic process"/>
    <property type="evidence" value="ECO:0007669"/>
    <property type="project" value="TreeGrafter"/>
</dbReference>
<dbReference type="AlphaFoldDB" id="Q98AG8"/>
<dbReference type="HOGENOM" id="CLU_015846_11_2_5"/>
<evidence type="ECO:0000256" key="2">
    <source>
        <dbReference type="ARBA" id="ARBA00022679"/>
    </source>
</evidence>
<dbReference type="InterPro" id="IPR004839">
    <property type="entry name" value="Aminotransferase_I/II_large"/>
</dbReference>
<dbReference type="KEGG" id="mlo:mll6006"/>
<keyword evidence="3" id="KW-0663">Pyridoxal phosphate</keyword>
<comment type="cofactor">
    <cofactor evidence="1">
        <name>pyridoxal 5'-phosphate</name>
        <dbReference type="ChEBI" id="CHEBI:597326"/>
    </cofactor>
</comment>
<dbReference type="InterPro" id="IPR015424">
    <property type="entry name" value="PyrdxlP-dep_Trfase"/>
</dbReference>
<dbReference type="InterPro" id="IPR015421">
    <property type="entry name" value="PyrdxlP-dep_Trfase_major"/>
</dbReference>
<sequence length="415" mass="44108">MFLCRRQFDLRRRHAADGGQSRRGQGHSAVSAPRHGANGRNERGASCPVWPVLARTGAQGPAADAGTARRARLLVERLSRTCLLQKTWRGGCGGDCAGHAGGRHRIGNAPEHEALESDAAAFFGADRALFFGSGYIANFALLTALPQKGDLLVLDQLAHASMHEGAQAGRAEFKLAAHNDVDAVEDAITRWRAEGGMGRVWIAVESLYSMDGDYAPLESLVALADRHEAFLVVGEAHATGVWGPDGRGLATAFEGSDNIVALHTCGKALGASGALVTGPGTLCDFLVNRCRPFIYATAPSPLMAVAAREALTMLSDEPTRRVQLRERIAFAGRQLAERCGVVPSCSQIQSFVIGDNRRTMAVAAALQARGFDIRGIRPPTVPEGTSRLRISLTLNVDEADISAMLEALVEVLAST</sequence>
<dbReference type="InterPro" id="IPR050087">
    <property type="entry name" value="AON_synthase_class-II"/>
</dbReference>
<dbReference type="GO" id="GO:0030170">
    <property type="term" value="F:pyridoxal phosphate binding"/>
    <property type="evidence" value="ECO:0007669"/>
    <property type="project" value="InterPro"/>
</dbReference>
<dbReference type="Pfam" id="PF00155">
    <property type="entry name" value="Aminotran_1_2"/>
    <property type="match status" value="1"/>
</dbReference>
<dbReference type="Gene3D" id="3.40.640.10">
    <property type="entry name" value="Type I PLP-dependent aspartate aminotransferase-like (Major domain)"/>
    <property type="match status" value="1"/>
</dbReference>
<proteinExistence type="predicted"/>
<reference evidence="6 7" key="1">
    <citation type="journal article" date="2000" name="DNA Res.">
        <title>Complete genome structure of the nitrogen-fixing symbiotic bacterium Mesorhizobium loti.</title>
        <authorList>
            <person name="Kaneko T."/>
            <person name="Nakamura Y."/>
            <person name="Sato S."/>
            <person name="Asamizu E."/>
            <person name="Kato T."/>
            <person name="Sasamoto S."/>
            <person name="Watanabe A."/>
            <person name="Idesawa K."/>
            <person name="Ishikawa A."/>
            <person name="Kawashima K."/>
            <person name="Kimura T."/>
            <person name="Kishida Y."/>
            <person name="Kiyokawa C."/>
            <person name="Kohara M."/>
            <person name="Matsumoto M."/>
            <person name="Matsuno A."/>
            <person name="Mochizuki Y."/>
            <person name="Nakayama S."/>
            <person name="Nakazaki N."/>
            <person name="Shimpo S."/>
            <person name="Sugimoto M."/>
            <person name="Takeuchi C."/>
            <person name="Yamada M."/>
            <person name="Tabata S."/>
        </authorList>
    </citation>
    <scope>NUCLEOTIDE SEQUENCE [LARGE SCALE GENOMIC DNA]</scope>
    <source>
        <strain evidence="7">LMG 29417 / CECT 9101 / MAFF 303099</strain>
    </source>
</reference>
<dbReference type="Gene3D" id="3.90.1150.10">
    <property type="entry name" value="Aspartate Aminotransferase, domain 1"/>
    <property type="match status" value="1"/>
</dbReference>
<name>Q98AG8_RHILO</name>
<dbReference type="EMBL" id="BA000012">
    <property type="protein sequence ID" value="BAB52362.1"/>
    <property type="molecule type" value="Genomic_DNA"/>
</dbReference>
<dbReference type="eggNOG" id="COG0156">
    <property type="taxonomic scope" value="Bacteria"/>
</dbReference>
<evidence type="ECO:0000256" key="4">
    <source>
        <dbReference type="SAM" id="MobiDB-lite"/>
    </source>
</evidence>
<keyword evidence="2" id="KW-0808">Transferase</keyword>
<gene>
    <name evidence="6" type="ordered locus">mll6006</name>
</gene>
<evidence type="ECO:0000313" key="7">
    <source>
        <dbReference type="Proteomes" id="UP000000552"/>
    </source>
</evidence>
<protein>
    <submittedName>
        <fullName evidence="6">8-amino-7-oxononanoate synthase</fullName>
    </submittedName>
</protein>